<dbReference type="GO" id="GO:0000981">
    <property type="term" value="F:DNA-binding transcription factor activity, RNA polymerase II-specific"/>
    <property type="evidence" value="ECO:0007669"/>
    <property type="project" value="TreeGrafter"/>
</dbReference>
<comment type="caution">
    <text evidence="2">The sequence shown here is derived from an EMBL/GenBank/DDBJ whole genome shotgun (WGS) entry which is preliminary data.</text>
</comment>
<dbReference type="InterPro" id="IPR008967">
    <property type="entry name" value="p53-like_TF_DNA-bd_sf"/>
</dbReference>
<accession>A0A7I8VNB2</accession>
<dbReference type="Gene3D" id="2.60.40.10">
    <property type="entry name" value="Immunoglobulins"/>
    <property type="match status" value="1"/>
</dbReference>
<dbReference type="GO" id="GO:0045944">
    <property type="term" value="P:positive regulation of transcription by RNA polymerase II"/>
    <property type="evidence" value="ECO:0007669"/>
    <property type="project" value="TreeGrafter"/>
</dbReference>
<dbReference type="AlphaFoldDB" id="A0A7I8VNB2"/>
<dbReference type="Pfam" id="PF16179">
    <property type="entry name" value="RHD_dimer"/>
    <property type="match status" value="1"/>
</dbReference>
<feature type="domain" description="RHD" evidence="1">
    <location>
        <begin position="11"/>
        <end position="185"/>
    </location>
</feature>
<dbReference type="Proteomes" id="UP000549394">
    <property type="component" value="Unassembled WGS sequence"/>
</dbReference>
<keyword evidence="3" id="KW-1185">Reference proteome</keyword>
<dbReference type="InterPro" id="IPR037059">
    <property type="entry name" value="RHD_DNA_bind_dom_sf"/>
</dbReference>
<dbReference type="GO" id="GO:0005634">
    <property type="term" value="C:nucleus"/>
    <property type="evidence" value="ECO:0007669"/>
    <property type="project" value="TreeGrafter"/>
</dbReference>
<dbReference type="PROSITE" id="PS50254">
    <property type="entry name" value="REL_2"/>
    <property type="match status" value="1"/>
</dbReference>
<dbReference type="Pfam" id="PF00554">
    <property type="entry name" value="RHD_DNA_bind"/>
    <property type="match status" value="1"/>
</dbReference>
<evidence type="ECO:0000313" key="2">
    <source>
        <dbReference type="EMBL" id="CAD5116956.1"/>
    </source>
</evidence>
<dbReference type="InterPro" id="IPR011539">
    <property type="entry name" value="RHD_DNA_bind_dom"/>
</dbReference>
<dbReference type="SUPFAM" id="SSF81296">
    <property type="entry name" value="E set domains"/>
    <property type="match status" value="1"/>
</dbReference>
<name>A0A7I8VNB2_9ANNE</name>
<reference evidence="2 3" key="1">
    <citation type="submission" date="2020-08" db="EMBL/GenBank/DDBJ databases">
        <authorList>
            <person name="Hejnol A."/>
        </authorList>
    </citation>
    <scope>NUCLEOTIDE SEQUENCE [LARGE SCALE GENOMIC DNA]</scope>
</reference>
<evidence type="ECO:0000259" key="1">
    <source>
        <dbReference type="PROSITE" id="PS50254"/>
    </source>
</evidence>
<dbReference type="EMBL" id="CAJFCJ010000007">
    <property type="protein sequence ID" value="CAD5116956.1"/>
    <property type="molecule type" value="Genomic_DNA"/>
</dbReference>
<dbReference type="PRINTS" id="PR00057">
    <property type="entry name" value="NFKBTNSCPFCT"/>
</dbReference>
<dbReference type="GO" id="GO:0033554">
    <property type="term" value="P:cellular response to stress"/>
    <property type="evidence" value="ECO:0007669"/>
    <property type="project" value="TreeGrafter"/>
</dbReference>
<dbReference type="GO" id="GO:0038061">
    <property type="term" value="P:non-canonical NF-kappaB signal transduction"/>
    <property type="evidence" value="ECO:0007669"/>
    <property type="project" value="TreeGrafter"/>
</dbReference>
<dbReference type="InterPro" id="IPR014756">
    <property type="entry name" value="Ig_E-set"/>
</dbReference>
<protein>
    <submittedName>
        <fullName evidence="2">DgyrCDS5796</fullName>
    </submittedName>
</protein>
<dbReference type="GO" id="GO:0007249">
    <property type="term" value="P:canonical NF-kappaB signal transduction"/>
    <property type="evidence" value="ECO:0007669"/>
    <property type="project" value="TreeGrafter"/>
</dbReference>
<dbReference type="GO" id="GO:0034097">
    <property type="term" value="P:response to cytokine"/>
    <property type="evidence" value="ECO:0007669"/>
    <property type="project" value="TreeGrafter"/>
</dbReference>
<organism evidence="2 3">
    <name type="scientific">Dimorphilus gyrociliatus</name>
    <dbReference type="NCBI Taxonomy" id="2664684"/>
    <lineage>
        <taxon>Eukaryota</taxon>
        <taxon>Metazoa</taxon>
        <taxon>Spiralia</taxon>
        <taxon>Lophotrochozoa</taxon>
        <taxon>Annelida</taxon>
        <taxon>Polychaeta</taxon>
        <taxon>Polychaeta incertae sedis</taxon>
        <taxon>Dinophilidae</taxon>
        <taxon>Dimorphilus</taxon>
    </lineage>
</organism>
<evidence type="ECO:0000313" key="3">
    <source>
        <dbReference type="Proteomes" id="UP000549394"/>
    </source>
</evidence>
<dbReference type="InterPro" id="IPR000451">
    <property type="entry name" value="NFkB/Dor"/>
</dbReference>
<dbReference type="OrthoDB" id="7881762at2759"/>
<dbReference type="Gene3D" id="2.60.40.340">
    <property type="entry name" value="Rel homology domain (RHD), DNA-binding domain"/>
    <property type="match status" value="1"/>
</dbReference>
<sequence>MFEDCFYLSKNEKPYLSIGEQPQQYGVRFRYKTEKTKGLLRGINSTKEKPTFPTLKIHGCSPNEQVLIRGICVTSQEPHLIHGYILDGPDCENGVFNKKVNGNIEFEYQIGIRRVKKRDVAEKLNNCQNCDSNVFNETYNFPKDLTEMDLKSLKIRFELFVKKDNFSIKTDSILTDVITCENPLEICQLSHECGTVEGETKIFILVQKLKTKKLTVIFKDDHDWEVEKQPKEIHNQTVIIVFSPPYNGSILESRIPVKIYLTAQTKTGIARSEAIDFFYVREQLADIQTLTRDYLLSLDQNPDPTQHLENRQRSSEQCCAWPNNTNSYNELEMQMDTEMNIVPHSYLAPSRTYQSMMILNNQSADSYLRTFSPYCPSQST</sequence>
<gene>
    <name evidence="2" type="ORF">DGYR_LOCUS5533</name>
</gene>
<dbReference type="SUPFAM" id="SSF49417">
    <property type="entry name" value="p53-like transcription factors"/>
    <property type="match status" value="1"/>
</dbReference>
<dbReference type="GO" id="GO:0000978">
    <property type="term" value="F:RNA polymerase II cis-regulatory region sequence-specific DNA binding"/>
    <property type="evidence" value="ECO:0007669"/>
    <property type="project" value="TreeGrafter"/>
</dbReference>
<dbReference type="GO" id="GO:0005737">
    <property type="term" value="C:cytoplasm"/>
    <property type="evidence" value="ECO:0007669"/>
    <property type="project" value="InterPro"/>
</dbReference>
<dbReference type="PANTHER" id="PTHR24169:SF25">
    <property type="entry name" value="DORSAL-RELATED IMMUNITY FACTOR DIF-RELATED"/>
    <property type="match status" value="1"/>
</dbReference>
<dbReference type="InterPro" id="IPR032397">
    <property type="entry name" value="RHD_dimer"/>
</dbReference>
<dbReference type="PANTHER" id="PTHR24169">
    <property type="entry name" value="NUCLEAR FACTOR NF-KAPPA-B PROTEIN"/>
    <property type="match status" value="1"/>
</dbReference>
<dbReference type="GO" id="GO:0045087">
    <property type="term" value="P:innate immune response"/>
    <property type="evidence" value="ECO:0007669"/>
    <property type="project" value="TreeGrafter"/>
</dbReference>
<dbReference type="InterPro" id="IPR013783">
    <property type="entry name" value="Ig-like_fold"/>
</dbReference>
<proteinExistence type="predicted"/>